<protein>
    <submittedName>
        <fullName evidence="2">Uncharacterized protein</fullName>
    </submittedName>
</protein>
<feature type="compositionally biased region" description="Acidic residues" evidence="1">
    <location>
        <begin position="128"/>
        <end position="145"/>
    </location>
</feature>
<comment type="caution">
    <text evidence="2">The sequence shown here is derived from an EMBL/GenBank/DDBJ whole genome shotgun (WGS) entry which is preliminary data.</text>
</comment>
<dbReference type="Proteomes" id="UP001209878">
    <property type="component" value="Unassembled WGS sequence"/>
</dbReference>
<keyword evidence="3" id="KW-1185">Reference proteome</keyword>
<name>A0AAD9NWT1_RIDPI</name>
<sequence length="180" mass="20245">TWRARFDDLYVCCFPKILTTAAPELRSLEKRVFYRYLASIWRRYFDLFRILQFDLVIAPNYSVNGAAGWTQLSLIGEVRRSFSIKAPGNTLSLTQKCRTTMHSSHTWIRDKNFPNSQSLSRLSKMSDDDRDADIDIESDEDDDGDGSAMGGEFATQTLHSAGTANTVLVPPSAPTQCCCT</sequence>
<dbReference type="AlphaFoldDB" id="A0AAD9NWT1"/>
<proteinExistence type="predicted"/>
<dbReference type="EMBL" id="JAODUO010000292">
    <property type="protein sequence ID" value="KAK2183900.1"/>
    <property type="molecule type" value="Genomic_DNA"/>
</dbReference>
<gene>
    <name evidence="2" type="ORF">NP493_293g04008</name>
</gene>
<evidence type="ECO:0000313" key="2">
    <source>
        <dbReference type="EMBL" id="KAK2183900.1"/>
    </source>
</evidence>
<reference evidence="2" key="1">
    <citation type="journal article" date="2023" name="Mol. Biol. Evol.">
        <title>Third-Generation Sequencing Reveals the Adaptive Role of the Epigenome in Three Deep-Sea Polychaetes.</title>
        <authorList>
            <person name="Perez M."/>
            <person name="Aroh O."/>
            <person name="Sun Y."/>
            <person name="Lan Y."/>
            <person name="Juniper S.K."/>
            <person name="Young C.R."/>
            <person name="Angers B."/>
            <person name="Qian P.Y."/>
        </authorList>
    </citation>
    <scope>NUCLEOTIDE SEQUENCE</scope>
    <source>
        <strain evidence="2">R07B-5</strain>
    </source>
</reference>
<organism evidence="2 3">
    <name type="scientific">Ridgeia piscesae</name>
    <name type="common">Tubeworm</name>
    <dbReference type="NCBI Taxonomy" id="27915"/>
    <lineage>
        <taxon>Eukaryota</taxon>
        <taxon>Metazoa</taxon>
        <taxon>Spiralia</taxon>
        <taxon>Lophotrochozoa</taxon>
        <taxon>Annelida</taxon>
        <taxon>Polychaeta</taxon>
        <taxon>Sedentaria</taxon>
        <taxon>Canalipalpata</taxon>
        <taxon>Sabellida</taxon>
        <taxon>Siboglinidae</taxon>
        <taxon>Ridgeia</taxon>
    </lineage>
</organism>
<accession>A0AAD9NWT1</accession>
<feature type="non-terminal residue" evidence="2">
    <location>
        <position position="1"/>
    </location>
</feature>
<evidence type="ECO:0000256" key="1">
    <source>
        <dbReference type="SAM" id="MobiDB-lite"/>
    </source>
</evidence>
<feature type="region of interest" description="Disordered" evidence="1">
    <location>
        <begin position="118"/>
        <end position="152"/>
    </location>
</feature>
<evidence type="ECO:0000313" key="3">
    <source>
        <dbReference type="Proteomes" id="UP001209878"/>
    </source>
</evidence>